<dbReference type="GO" id="GO:0005737">
    <property type="term" value="C:cytoplasm"/>
    <property type="evidence" value="ECO:0007669"/>
    <property type="project" value="UniProtKB-ARBA"/>
</dbReference>
<dbReference type="AlphaFoldDB" id="A0A2H0R0B8"/>
<dbReference type="PANTHER" id="PTHR43116">
    <property type="entry name" value="PEPTIDE CHAIN RELEASE FACTOR 2"/>
    <property type="match status" value="1"/>
</dbReference>
<dbReference type="Gene3D" id="3.30.70.1660">
    <property type="match status" value="1"/>
</dbReference>
<evidence type="ECO:0000259" key="3">
    <source>
        <dbReference type="PROSITE" id="PS00745"/>
    </source>
</evidence>
<evidence type="ECO:0000313" key="4">
    <source>
        <dbReference type="EMBL" id="PIR39961.1"/>
    </source>
</evidence>
<dbReference type="SMART" id="SM00937">
    <property type="entry name" value="PCRF"/>
    <property type="match status" value="1"/>
</dbReference>
<gene>
    <name evidence="4" type="ORF">COV33_02360</name>
</gene>
<dbReference type="Gene3D" id="3.30.160.20">
    <property type="match status" value="1"/>
</dbReference>
<protein>
    <submittedName>
        <fullName evidence="4">Peptide chain release factor 2</fullName>
    </submittedName>
</protein>
<dbReference type="Proteomes" id="UP000230828">
    <property type="component" value="Unassembled WGS sequence"/>
</dbReference>
<comment type="similarity">
    <text evidence="1">Belongs to the prokaryotic/mitochondrial release factor family.</text>
</comment>
<reference evidence="4 5" key="1">
    <citation type="submission" date="2017-09" db="EMBL/GenBank/DDBJ databases">
        <title>Depth-based differentiation of microbial function through sediment-hosted aquifers and enrichment of novel symbionts in the deep terrestrial subsurface.</title>
        <authorList>
            <person name="Probst A.J."/>
            <person name="Ladd B."/>
            <person name="Jarett J.K."/>
            <person name="Geller-Mcgrath D.E."/>
            <person name="Sieber C.M."/>
            <person name="Emerson J.B."/>
            <person name="Anantharaman K."/>
            <person name="Thomas B.C."/>
            <person name="Malmstrom R."/>
            <person name="Stieglmeier M."/>
            <person name="Klingl A."/>
            <person name="Woyke T."/>
            <person name="Ryan C.M."/>
            <person name="Banfield J.F."/>
        </authorList>
    </citation>
    <scope>NUCLEOTIDE SEQUENCE [LARGE SCALE GENOMIC DNA]</scope>
    <source>
        <strain evidence="4">CG10_big_fil_rev_8_21_14_0_10_34_34</strain>
    </source>
</reference>
<comment type="caution">
    <text evidence="4">The sequence shown here is derived from an EMBL/GenBank/DDBJ whole genome shotgun (WGS) entry which is preliminary data.</text>
</comment>
<dbReference type="InterPro" id="IPR005139">
    <property type="entry name" value="PCRF"/>
</dbReference>
<evidence type="ECO:0000256" key="2">
    <source>
        <dbReference type="ARBA" id="ARBA00022481"/>
    </source>
</evidence>
<dbReference type="Gene3D" id="1.20.58.410">
    <property type="entry name" value="Release factor"/>
    <property type="match status" value="1"/>
</dbReference>
<dbReference type="Pfam" id="PF03462">
    <property type="entry name" value="PCRF"/>
    <property type="match status" value="1"/>
</dbReference>
<sequence>MEKQEIENKIKELEGEMAMPDFWSDKEKAQEIIKEIQNLKDELEGVGQYDKGDAVMTIFSGAGGDDSEDFSAMLLKMYFKYFENKGWSYAILHENQNDNGGYRNITVEINGPHFAEASRGFGPYGTLKNESGVHRLVRISPFNANQKRHTSFSMVEVIPNFSAKGGPASGGEIELPLSELKVELSRSSGPGGQNINKRETAVRIVHTPTNLSAQADGERSQAQNKEKALAILKGKIFKALEDKRIEKQENMYVSKTTEITWGNQIRSYVLHPYKKVRDHRTEVETSDVEAILEEGKLDKFIEAEKSL</sequence>
<dbReference type="EMBL" id="PCXM01000041">
    <property type="protein sequence ID" value="PIR39961.1"/>
    <property type="molecule type" value="Genomic_DNA"/>
</dbReference>
<evidence type="ECO:0000313" key="5">
    <source>
        <dbReference type="Proteomes" id="UP000230828"/>
    </source>
</evidence>
<dbReference type="PROSITE" id="PS00745">
    <property type="entry name" value="RF_PROK_I"/>
    <property type="match status" value="1"/>
</dbReference>
<dbReference type="Pfam" id="PF00472">
    <property type="entry name" value="RF-1"/>
    <property type="match status" value="1"/>
</dbReference>
<feature type="domain" description="Prokaryotic-type class I peptide chain release factors" evidence="3">
    <location>
        <begin position="186"/>
        <end position="202"/>
    </location>
</feature>
<dbReference type="InterPro" id="IPR045853">
    <property type="entry name" value="Pep_chain_release_fac_I_sf"/>
</dbReference>
<dbReference type="GO" id="GO:0003747">
    <property type="term" value="F:translation release factor activity"/>
    <property type="evidence" value="ECO:0007669"/>
    <property type="project" value="InterPro"/>
</dbReference>
<dbReference type="InterPro" id="IPR000352">
    <property type="entry name" value="Pep_chain_release_fac_I"/>
</dbReference>
<dbReference type="SUPFAM" id="SSF75620">
    <property type="entry name" value="Release factor"/>
    <property type="match status" value="1"/>
</dbReference>
<proteinExistence type="inferred from homology"/>
<organism evidence="4 5">
    <name type="scientific">Candidatus Zambryskibacteria bacterium CG10_big_fil_rev_8_21_14_0_10_34_34</name>
    <dbReference type="NCBI Taxonomy" id="1975114"/>
    <lineage>
        <taxon>Bacteria</taxon>
        <taxon>Candidatus Zambryskiibacteriota</taxon>
    </lineage>
</organism>
<name>A0A2H0R0B8_9BACT</name>
<evidence type="ECO:0000256" key="1">
    <source>
        <dbReference type="ARBA" id="ARBA00010835"/>
    </source>
</evidence>
<keyword evidence="2" id="KW-0488">Methylation</keyword>
<dbReference type="PANTHER" id="PTHR43116:SF3">
    <property type="entry name" value="CLASS I PEPTIDE CHAIN RELEASE FACTOR"/>
    <property type="match status" value="1"/>
</dbReference>
<accession>A0A2H0R0B8</accession>